<accession>A0A4Y2AI26</accession>
<keyword evidence="3" id="KW-1185">Reference proteome</keyword>
<organism evidence="2 3">
    <name type="scientific">Araneus ventricosus</name>
    <name type="common">Orbweaver spider</name>
    <name type="synonym">Epeira ventricosa</name>
    <dbReference type="NCBI Taxonomy" id="182803"/>
    <lineage>
        <taxon>Eukaryota</taxon>
        <taxon>Metazoa</taxon>
        <taxon>Ecdysozoa</taxon>
        <taxon>Arthropoda</taxon>
        <taxon>Chelicerata</taxon>
        <taxon>Arachnida</taxon>
        <taxon>Araneae</taxon>
        <taxon>Araneomorphae</taxon>
        <taxon>Entelegynae</taxon>
        <taxon>Araneoidea</taxon>
        <taxon>Araneidae</taxon>
        <taxon>Araneus</taxon>
    </lineage>
</organism>
<reference evidence="2 3" key="1">
    <citation type="journal article" date="2019" name="Sci. Rep.">
        <title>Orb-weaving spider Araneus ventricosus genome elucidates the spidroin gene catalogue.</title>
        <authorList>
            <person name="Kono N."/>
            <person name="Nakamura H."/>
            <person name="Ohtoshi R."/>
            <person name="Moran D.A.P."/>
            <person name="Shinohara A."/>
            <person name="Yoshida Y."/>
            <person name="Fujiwara M."/>
            <person name="Mori M."/>
            <person name="Tomita M."/>
            <person name="Arakawa K."/>
        </authorList>
    </citation>
    <scope>NUCLEOTIDE SEQUENCE [LARGE SCALE GENOMIC DNA]</scope>
</reference>
<gene>
    <name evidence="2" type="ORF">AVEN_92655_1</name>
</gene>
<evidence type="ECO:0008006" key="4">
    <source>
        <dbReference type="Google" id="ProtNLM"/>
    </source>
</evidence>
<sequence length="141" mass="16192">MASRDIEIPRNATQLQHLQPVLKYSSLLAYAHILVFVIKPLNHIGRLSKPSVGEKHERKPTLNPMSESVDVGHDHDPNTWFTAEITNDWFHTTGVLAIKKDHAEYLRILEDEVKVLVLLNNAPAHPDEEKLCYKDEKIKRI</sequence>
<feature type="region of interest" description="Disordered" evidence="1">
    <location>
        <begin position="50"/>
        <end position="69"/>
    </location>
</feature>
<proteinExistence type="predicted"/>
<evidence type="ECO:0000313" key="3">
    <source>
        <dbReference type="Proteomes" id="UP000499080"/>
    </source>
</evidence>
<dbReference type="AlphaFoldDB" id="A0A4Y2AI26"/>
<dbReference type="Proteomes" id="UP000499080">
    <property type="component" value="Unassembled WGS sequence"/>
</dbReference>
<evidence type="ECO:0000313" key="2">
    <source>
        <dbReference type="EMBL" id="GBL79502.1"/>
    </source>
</evidence>
<comment type="caution">
    <text evidence="2">The sequence shown here is derived from an EMBL/GenBank/DDBJ whole genome shotgun (WGS) entry which is preliminary data.</text>
</comment>
<evidence type="ECO:0000256" key="1">
    <source>
        <dbReference type="SAM" id="MobiDB-lite"/>
    </source>
</evidence>
<dbReference type="EMBL" id="BGPR01000018">
    <property type="protein sequence ID" value="GBL79502.1"/>
    <property type="molecule type" value="Genomic_DNA"/>
</dbReference>
<protein>
    <recommendedName>
        <fullName evidence="4">DDE-1 domain-containing protein</fullName>
    </recommendedName>
</protein>
<name>A0A4Y2AI26_ARAVE</name>